<dbReference type="GeneID" id="57753685"/>
<evidence type="ECO:0000256" key="2">
    <source>
        <dbReference type="ARBA" id="ARBA00022741"/>
    </source>
</evidence>
<dbReference type="HAMAP" id="MF_00440">
    <property type="entry name" value="NrdR"/>
    <property type="match status" value="1"/>
</dbReference>
<evidence type="ECO:0000256" key="6">
    <source>
        <dbReference type="ARBA" id="ARBA00023125"/>
    </source>
</evidence>
<keyword evidence="3 8" id="KW-0863">Zinc-finger</keyword>
<comment type="function">
    <text evidence="8">Negatively regulates transcription of bacterial ribonucleotide reductase nrd genes and operons by binding to NrdR-boxes.</text>
</comment>
<proteinExistence type="inferred from homology"/>
<dbReference type="PANTHER" id="PTHR30455:SF2">
    <property type="entry name" value="TRANSCRIPTIONAL REPRESSOR NRDR"/>
    <property type="match status" value="1"/>
</dbReference>
<evidence type="ECO:0000256" key="4">
    <source>
        <dbReference type="ARBA" id="ARBA00022840"/>
    </source>
</evidence>
<dbReference type="PROSITE" id="PS51161">
    <property type="entry name" value="ATP_CONE"/>
    <property type="match status" value="1"/>
</dbReference>
<protein>
    <recommendedName>
        <fullName evidence="8">Transcriptional repressor NrdR</fullName>
    </recommendedName>
</protein>
<keyword evidence="2 8" id="KW-0547">Nucleotide-binding</keyword>
<dbReference type="PANTHER" id="PTHR30455">
    <property type="entry name" value="TRANSCRIPTIONAL REPRESSOR NRDR"/>
    <property type="match status" value="1"/>
</dbReference>
<keyword evidence="6 8" id="KW-0238">DNA-binding</keyword>
<evidence type="ECO:0000256" key="1">
    <source>
        <dbReference type="ARBA" id="ARBA00022491"/>
    </source>
</evidence>
<reference evidence="11 13" key="3">
    <citation type="submission" date="2019-08" db="EMBL/GenBank/DDBJ databases">
        <authorList>
            <person name="Kuhnert P."/>
        </authorList>
    </citation>
    <scope>NUCLEOTIDE SEQUENCE [LARGE SCALE GENOMIC DNA]</scope>
    <source>
        <strain evidence="11 13">B36.5</strain>
    </source>
</reference>
<sequence length="155" mass="18123">MRCPHCGSFDDKVMESRTLAQGDCIRRRRECLACGYRFTSYEKIEEKPFMVIKRDQRREPFDRKKLERGIQRALEKRPVSMTTIENIVTEIEDSAVMASKGSNEIESTRLGEMVLTRLYSVDKVAYIRFASVYKQFTNLEEFVNEVKQIGDNYGN</sequence>
<dbReference type="GO" id="GO:0003677">
    <property type="term" value="F:DNA binding"/>
    <property type="evidence" value="ECO:0007669"/>
    <property type="project" value="UniProtKB-KW"/>
</dbReference>
<dbReference type="EMBL" id="CP042817">
    <property type="protein sequence ID" value="QEJ97991.1"/>
    <property type="molecule type" value="Genomic_DNA"/>
</dbReference>
<accession>A0A0B7H174</accession>
<dbReference type="GO" id="GO:0008270">
    <property type="term" value="F:zinc ion binding"/>
    <property type="evidence" value="ECO:0007669"/>
    <property type="project" value="UniProtKB-UniRule"/>
</dbReference>
<dbReference type="InterPro" id="IPR003796">
    <property type="entry name" value="RNR_NrdR-like"/>
</dbReference>
<reference evidence="10" key="1">
    <citation type="submission" date="2015-01" db="EMBL/GenBank/DDBJ databases">
        <authorList>
            <person name="Xiang T."/>
            <person name="Song Y."/>
            <person name="Huang L."/>
            <person name="Wang B."/>
            <person name="Wu P."/>
        </authorList>
    </citation>
    <scope>NUCLEOTIDE SEQUENCE [LARGE SCALE GENOMIC DNA]</scope>
    <source>
        <strain evidence="10">V1</strain>
    </source>
</reference>
<keyword evidence="12" id="KW-1185">Reference proteome</keyword>
<evidence type="ECO:0000256" key="3">
    <source>
        <dbReference type="ARBA" id="ARBA00022771"/>
    </source>
</evidence>
<dbReference type="InterPro" id="IPR055173">
    <property type="entry name" value="NrdR-like_N"/>
</dbReference>
<dbReference type="Pfam" id="PF22811">
    <property type="entry name" value="Zn_ribbon_NrdR"/>
    <property type="match status" value="1"/>
</dbReference>
<dbReference type="Proteomes" id="UP000042527">
    <property type="component" value="Unassembled WGS sequence"/>
</dbReference>
<dbReference type="Proteomes" id="UP000323594">
    <property type="component" value="Chromosome"/>
</dbReference>
<comment type="similarity">
    <text evidence="8">Belongs to the NrdR family.</text>
</comment>
<organism evidence="10 12">
    <name type="scientific">Treponema phagedenis</name>
    <dbReference type="NCBI Taxonomy" id="162"/>
    <lineage>
        <taxon>Bacteria</taxon>
        <taxon>Pseudomonadati</taxon>
        <taxon>Spirochaetota</taxon>
        <taxon>Spirochaetia</taxon>
        <taxon>Spirochaetales</taxon>
        <taxon>Treponemataceae</taxon>
        <taxon>Treponema</taxon>
    </lineage>
</organism>
<dbReference type="GO" id="GO:0005524">
    <property type="term" value="F:ATP binding"/>
    <property type="evidence" value="ECO:0007669"/>
    <property type="project" value="UniProtKB-UniRule"/>
</dbReference>
<dbReference type="GO" id="GO:0045892">
    <property type="term" value="P:negative regulation of DNA-templated transcription"/>
    <property type="evidence" value="ECO:0007669"/>
    <property type="project" value="UniProtKB-UniRule"/>
</dbReference>
<dbReference type="RefSeq" id="WP_024752422.1">
    <property type="nucleotide sequence ID" value="NZ_CDNC01000035.1"/>
</dbReference>
<keyword evidence="4 8" id="KW-0067">ATP-binding</keyword>
<evidence type="ECO:0000313" key="11">
    <source>
        <dbReference type="EMBL" id="QEJ97991.1"/>
    </source>
</evidence>
<reference evidence="12" key="2">
    <citation type="submission" date="2015-01" db="EMBL/GenBank/DDBJ databases">
        <authorList>
            <person name="Manzoor Shahid"/>
            <person name="Zubair Saima"/>
        </authorList>
    </citation>
    <scope>NUCLEOTIDE SEQUENCE [LARGE SCALE GENOMIC DNA]</scope>
    <source>
        <strain evidence="12">V1</strain>
    </source>
</reference>
<gene>
    <name evidence="8 10" type="primary">nrdR</name>
    <name evidence="11" type="ORF">FUT82_08265</name>
    <name evidence="10" type="ORF">TPHV1_400002</name>
</gene>
<keyword evidence="8" id="KW-0862">Zinc</keyword>
<evidence type="ECO:0000259" key="9">
    <source>
        <dbReference type="PROSITE" id="PS51161"/>
    </source>
</evidence>
<dbReference type="OrthoDB" id="9807461at2"/>
<keyword evidence="7 8" id="KW-0804">Transcription</keyword>
<evidence type="ECO:0000256" key="7">
    <source>
        <dbReference type="ARBA" id="ARBA00023163"/>
    </source>
</evidence>
<keyword evidence="1 8" id="KW-0678">Repressor</keyword>
<evidence type="ECO:0000256" key="8">
    <source>
        <dbReference type="HAMAP-Rule" id="MF_00440"/>
    </source>
</evidence>
<keyword evidence="8" id="KW-0479">Metal-binding</keyword>
<dbReference type="Pfam" id="PF03477">
    <property type="entry name" value="ATP-cone"/>
    <property type="match status" value="1"/>
</dbReference>
<dbReference type="EMBL" id="CDNC01000035">
    <property type="protein sequence ID" value="CEM62706.1"/>
    <property type="molecule type" value="Genomic_DNA"/>
</dbReference>
<dbReference type="NCBIfam" id="TIGR00244">
    <property type="entry name" value="transcriptional regulator NrdR"/>
    <property type="match status" value="1"/>
</dbReference>
<feature type="zinc finger region" evidence="8">
    <location>
        <begin position="3"/>
        <end position="34"/>
    </location>
</feature>
<comment type="cofactor">
    <cofactor evidence="8">
        <name>Zn(2+)</name>
        <dbReference type="ChEBI" id="CHEBI:29105"/>
    </cofactor>
    <text evidence="8">Binds 1 zinc ion.</text>
</comment>
<feature type="domain" description="ATP-cone" evidence="9">
    <location>
        <begin position="49"/>
        <end position="141"/>
    </location>
</feature>
<dbReference type="AlphaFoldDB" id="A0A0B7H174"/>
<name>A0A0B7H174_TREPH</name>
<evidence type="ECO:0000256" key="5">
    <source>
        <dbReference type="ARBA" id="ARBA00023015"/>
    </source>
</evidence>
<evidence type="ECO:0000313" key="12">
    <source>
        <dbReference type="Proteomes" id="UP000042527"/>
    </source>
</evidence>
<dbReference type="InterPro" id="IPR005144">
    <property type="entry name" value="ATP-cone_dom"/>
</dbReference>
<keyword evidence="5 8" id="KW-0805">Transcription regulation</keyword>
<evidence type="ECO:0000313" key="13">
    <source>
        <dbReference type="Proteomes" id="UP000323594"/>
    </source>
</evidence>
<evidence type="ECO:0000313" key="10">
    <source>
        <dbReference type="EMBL" id="CEM62706.1"/>
    </source>
</evidence>